<evidence type="ECO:0000313" key="1">
    <source>
        <dbReference type="EMBL" id="CAH9084039.1"/>
    </source>
</evidence>
<dbReference type="EMBL" id="CAMAPF010000045">
    <property type="protein sequence ID" value="CAH9084039.1"/>
    <property type="molecule type" value="Genomic_DNA"/>
</dbReference>
<sequence length="136" mass="14742">MCANQERQPFIGGNSSTGTAVHDGGCEEEAAASPSGCGCSTLFCGQPWCRRQAADMMREPPQLLARKKWSDLLRKVGRAFPPAVRRDQKAQFIYDARSYALNFDDGVAAAEEDGLLRNFSSRFAAPAAGQQRKAGL</sequence>
<evidence type="ECO:0000313" key="2">
    <source>
        <dbReference type="Proteomes" id="UP001152523"/>
    </source>
</evidence>
<gene>
    <name evidence="1" type="ORF">CEPIT_LOCUS8776</name>
</gene>
<protein>
    <submittedName>
        <fullName evidence="1">Uncharacterized protein</fullName>
    </submittedName>
</protein>
<dbReference type="Proteomes" id="UP001152523">
    <property type="component" value="Unassembled WGS sequence"/>
</dbReference>
<proteinExistence type="predicted"/>
<dbReference type="AlphaFoldDB" id="A0AAV0CWC7"/>
<reference evidence="1" key="1">
    <citation type="submission" date="2022-07" db="EMBL/GenBank/DDBJ databases">
        <authorList>
            <person name="Macas J."/>
            <person name="Novak P."/>
            <person name="Neumann P."/>
        </authorList>
    </citation>
    <scope>NUCLEOTIDE SEQUENCE</scope>
</reference>
<accession>A0AAV0CWC7</accession>
<dbReference type="PANTHER" id="PTHR33168">
    <property type="entry name" value="STRESS INDUCED PROTEIN-RELATED"/>
    <property type="match status" value="1"/>
</dbReference>
<keyword evidence="2" id="KW-1185">Reference proteome</keyword>
<name>A0AAV0CWC7_9ASTE</name>
<organism evidence="1 2">
    <name type="scientific">Cuscuta epithymum</name>
    <dbReference type="NCBI Taxonomy" id="186058"/>
    <lineage>
        <taxon>Eukaryota</taxon>
        <taxon>Viridiplantae</taxon>
        <taxon>Streptophyta</taxon>
        <taxon>Embryophyta</taxon>
        <taxon>Tracheophyta</taxon>
        <taxon>Spermatophyta</taxon>
        <taxon>Magnoliopsida</taxon>
        <taxon>eudicotyledons</taxon>
        <taxon>Gunneridae</taxon>
        <taxon>Pentapetalae</taxon>
        <taxon>asterids</taxon>
        <taxon>lamiids</taxon>
        <taxon>Solanales</taxon>
        <taxon>Convolvulaceae</taxon>
        <taxon>Cuscuteae</taxon>
        <taxon>Cuscuta</taxon>
        <taxon>Cuscuta subgen. Cuscuta</taxon>
    </lineage>
</organism>
<comment type="caution">
    <text evidence="1">The sequence shown here is derived from an EMBL/GenBank/DDBJ whole genome shotgun (WGS) entry which is preliminary data.</text>
</comment>